<evidence type="ECO:0000256" key="4">
    <source>
        <dbReference type="PIRSR" id="PIRSR602401-1"/>
    </source>
</evidence>
<dbReference type="FunFam" id="1.10.630.10:FF:000011">
    <property type="entry name" value="Cytochrome P450 83B1"/>
    <property type="match status" value="1"/>
</dbReference>
<dbReference type="GO" id="GO:0004497">
    <property type="term" value="F:monooxygenase activity"/>
    <property type="evidence" value="ECO:0007669"/>
    <property type="project" value="UniProtKB-KW"/>
</dbReference>
<feature type="binding site" description="axial binding residue" evidence="4">
    <location>
        <position position="449"/>
    </location>
    <ligand>
        <name>heme</name>
        <dbReference type="ChEBI" id="CHEBI:30413"/>
    </ligand>
    <ligandPart>
        <name>Fe</name>
        <dbReference type="ChEBI" id="CHEBI:18248"/>
    </ligandPart>
</feature>
<comment type="cofactor">
    <cofactor evidence="4">
        <name>heme</name>
        <dbReference type="ChEBI" id="CHEBI:30413"/>
    </cofactor>
</comment>
<accession>A0A540NKK8</accession>
<dbReference type="CDD" id="cd11072">
    <property type="entry name" value="CYP71-like"/>
    <property type="match status" value="1"/>
</dbReference>
<organism evidence="6 7">
    <name type="scientific">Malus baccata</name>
    <name type="common">Siberian crab apple</name>
    <name type="synonym">Pyrus baccata</name>
    <dbReference type="NCBI Taxonomy" id="106549"/>
    <lineage>
        <taxon>Eukaryota</taxon>
        <taxon>Viridiplantae</taxon>
        <taxon>Streptophyta</taxon>
        <taxon>Embryophyta</taxon>
        <taxon>Tracheophyta</taxon>
        <taxon>Spermatophyta</taxon>
        <taxon>Magnoliopsida</taxon>
        <taxon>eudicotyledons</taxon>
        <taxon>Gunneridae</taxon>
        <taxon>Pentapetalae</taxon>
        <taxon>rosids</taxon>
        <taxon>fabids</taxon>
        <taxon>Rosales</taxon>
        <taxon>Rosaceae</taxon>
        <taxon>Amygdaloideae</taxon>
        <taxon>Maleae</taxon>
        <taxon>Malus</taxon>
    </lineage>
</organism>
<dbReference type="Pfam" id="PF00067">
    <property type="entry name" value="p450"/>
    <property type="match status" value="1"/>
</dbReference>
<evidence type="ECO:0000256" key="5">
    <source>
        <dbReference type="RuleBase" id="RU000461"/>
    </source>
</evidence>
<dbReference type="PRINTS" id="PR00385">
    <property type="entry name" value="P450"/>
</dbReference>
<keyword evidence="3 4" id="KW-0408">Iron</keyword>
<dbReference type="InterPro" id="IPR001128">
    <property type="entry name" value="Cyt_P450"/>
</dbReference>
<dbReference type="InterPro" id="IPR002401">
    <property type="entry name" value="Cyt_P450_E_grp-I"/>
</dbReference>
<dbReference type="InterPro" id="IPR036396">
    <property type="entry name" value="Cyt_P450_sf"/>
</dbReference>
<comment type="caution">
    <text evidence="6">The sequence shown here is derived from an EMBL/GenBank/DDBJ whole genome shotgun (WGS) entry which is preliminary data.</text>
</comment>
<dbReference type="PANTHER" id="PTHR47955">
    <property type="entry name" value="CYTOCHROME P450 FAMILY 71 PROTEIN"/>
    <property type="match status" value="1"/>
</dbReference>
<keyword evidence="4 5" id="KW-0349">Heme</keyword>
<dbReference type="STRING" id="106549.A0A540NKK8"/>
<dbReference type="PANTHER" id="PTHR47955:SF15">
    <property type="entry name" value="CYTOCHROME P450 71A2-LIKE"/>
    <property type="match status" value="1"/>
</dbReference>
<sequence>MLNEIFTLLQSSLFALVSVFIFLIFLFKCLSTPIATNPPPSPPKLPIIGNLHQLGLYPHRSLQALSQLHGPLMLLHFGRVPVLVVSSAEAAKEILKTHDLTFSDRPKSTIFQKLLYNYKDVSTAPYGEYWRQVKSICVSHLLTNKRVQSFRCVREDETKLMIEKINQSCITNESSVVNLTEMVVTLTNDVICRIALGRKYCGGEGGKMFKEILGEFMELLGRLVIGDYIPWLAWLSCVNGLGTKLDKVAKRFDDFLDGIVQEHIDGAKSGVEHEEKDFVDVLLWIQKENLAGFPLARVSIKALILDMFAAGTDTYTIIDWAMSELLRHPRVMKKLQKEVRGIARSKTEIITEDDLVGMHYLKAVFKETLRLHPPVPLLMPRKSTQDVKIHGYDIKVNTQVIVNAWEIGRDPKSYEKPEEFEPERFLNSGVDYKGNDFELIPFGAGRRGCPGIQFAMAVNEIGLANLVHKFDWELHGGARAEDVDMTESTGLTKRRKYPLKAVAIPYL</sequence>
<name>A0A540NKK8_MALBA</name>
<evidence type="ECO:0000256" key="1">
    <source>
        <dbReference type="ARBA" id="ARBA00010617"/>
    </source>
</evidence>
<dbReference type="Proteomes" id="UP000315295">
    <property type="component" value="Unassembled WGS sequence"/>
</dbReference>
<protein>
    <recommendedName>
        <fullName evidence="8">Cytochrome P450</fullName>
    </recommendedName>
</protein>
<keyword evidence="5" id="KW-0503">Monooxygenase</keyword>
<dbReference type="Gene3D" id="1.10.630.10">
    <property type="entry name" value="Cytochrome P450"/>
    <property type="match status" value="1"/>
</dbReference>
<evidence type="ECO:0000256" key="2">
    <source>
        <dbReference type="ARBA" id="ARBA00022723"/>
    </source>
</evidence>
<reference evidence="6 7" key="1">
    <citation type="journal article" date="2019" name="G3 (Bethesda)">
        <title>Sequencing of a Wild Apple (Malus baccata) Genome Unravels the Differences Between Cultivated and Wild Apple Species Regarding Disease Resistance and Cold Tolerance.</title>
        <authorList>
            <person name="Chen X."/>
        </authorList>
    </citation>
    <scope>NUCLEOTIDE SEQUENCE [LARGE SCALE GENOMIC DNA]</scope>
    <source>
        <strain evidence="7">cv. Shandingzi</strain>
        <tissue evidence="6">Leaves</tissue>
    </source>
</reference>
<dbReference type="InterPro" id="IPR017972">
    <property type="entry name" value="Cyt_P450_CS"/>
</dbReference>
<dbReference type="AlphaFoldDB" id="A0A540NKK8"/>
<comment type="similarity">
    <text evidence="1 5">Belongs to the cytochrome P450 family.</text>
</comment>
<dbReference type="EMBL" id="VIEB01000028">
    <property type="protein sequence ID" value="TQE11568.1"/>
    <property type="molecule type" value="Genomic_DNA"/>
</dbReference>
<dbReference type="GO" id="GO:0005506">
    <property type="term" value="F:iron ion binding"/>
    <property type="evidence" value="ECO:0007669"/>
    <property type="project" value="InterPro"/>
</dbReference>
<dbReference type="PRINTS" id="PR00463">
    <property type="entry name" value="EP450I"/>
</dbReference>
<keyword evidence="7" id="KW-1185">Reference proteome</keyword>
<dbReference type="GO" id="GO:0020037">
    <property type="term" value="F:heme binding"/>
    <property type="evidence" value="ECO:0007669"/>
    <property type="project" value="InterPro"/>
</dbReference>
<evidence type="ECO:0000313" key="6">
    <source>
        <dbReference type="EMBL" id="TQE11568.1"/>
    </source>
</evidence>
<gene>
    <name evidence="6" type="ORF">C1H46_002770</name>
</gene>
<dbReference type="PROSITE" id="PS00086">
    <property type="entry name" value="CYTOCHROME_P450"/>
    <property type="match status" value="1"/>
</dbReference>
<evidence type="ECO:0000313" key="7">
    <source>
        <dbReference type="Proteomes" id="UP000315295"/>
    </source>
</evidence>
<dbReference type="SUPFAM" id="SSF48264">
    <property type="entry name" value="Cytochrome P450"/>
    <property type="match status" value="1"/>
</dbReference>
<evidence type="ECO:0008006" key="8">
    <source>
        <dbReference type="Google" id="ProtNLM"/>
    </source>
</evidence>
<dbReference type="GO" id="GO:0016705">
    <property type="term" value="F:oxidoreductase activity, acting on paired donors, with incorporation or reduction of molecular oxygen"/>
    <property type="evidence" value="ECO:0007669"/>
    <property type="project" value="InterPro"/>
</dbReference>
<keyword evidence="5" id="KW-0560">Oxidoreductase</keyword>
<evidence type="ECO:0000256" key="3">
    <source>
        <dbReference type="ARBA" id="ARBA00023004"/>
    </source>
</evidence>
<keyword evidence="2 4" id="KW-0479">Metal-binding</keyword>
<proteinExistence type="inferred from homology"/>